<sequence>MNLTVSFVSICISFAAILFGTKIFKPSSSASTITKMTKASSIPNPNPFPTFFLSHGGPTFMYRDQDFVNKGAYDAVKKLGKRIKNELKPDYIIVVSAHWQSSASNLIEIAVPPKPHALGNTNSFSSGEAQSRLLDPEIENPLVYDFYGFPKNMYREEFHTKGSKSIASQIQEKLQEEGTFKSRITPRGIDHGVWVPFNIAFSNFTTLTNPQPSVESIGWDLPDTKVIQVSLTSKDRDFETHFKLGQQLDFFRKNSIWDEDQGRYLNGMIVCSGMSVHNLRDLGYVFEGKIAPYTKPFGELLSKLVLTKDSDYLSAYKELQTNPTYSKLLYSSHPTTEHFVPIVVASGIASNANDTPKELYNAYDGSLAWGMYEFTPK</sequence>
<dbReference type="Proteomes" id="UP000837801">
    <property type="component" value="Unassembled WGS sequence"/>
</dbReference>
<keyword evidence="4" id="KW-0862">Zinc</keyword>
<evidence type="ECO:0000256" key="2">
    <source>
        <dbReference type="ARBA" id="ARBA00007581"/>
    </source>
</evidence>
<dbReference type="Pfam" id="PF02900">
    <property type="entry name" value="LigB"/>
    <property type="match status" value="1"/>
</dbReference>
<dbReference type="GO" id="GO:0016702">
    <property type="term" value="F:oxidoreductase activity, acting on single donors with incorporation of molecular oxygen, incorporation of two atoms of oxygen"/>
    <property type="evidence" value="ECO:0007669"/>
    <property type="project" value="UniProtKB-ARBA"/>
</dbReference>
<comment type="caution">
    <text evidence="7">The sequence shown here is derived from an EMBL/GenBank/DDBJ whole genome shotgun (WGS) entry which is preliminary data.</text>
</comment>
<evidence type="ECO:0000256" key="1">
    <source>
        <dbReference type="ARBA" id="ARBA00001947"/>
    </source>
</evidence>
<dbReference type="PANTHER" id="PTHR30096:SF0">
    <property type="entry name" value="4,5-DOPA DIOXYGENASE EXTRADIOL-LIKE PROTEIN"/>
    <property type="match status" value="1"/>
</dbReference>
<dbReference type="OrthoDB" id="7396853at2759"/>
<proteinExistence type="inferred from homology"/>
<comment type="similarity">
    <text evidence="2">Belongs to the DODA-type extradiol aromatic ring-opening dioxygenase family.</text>
</comment>
<dbReference type="InterPro" id="IPR014436">
    <property type="entry name" value="Extradiol_dOase_DODA"/>
</dbReference>
<keyword evidence="3" id="KW-0479">Metal-binding</keyword>
<protein>
    <recommendedName>
        <fullName evidence="6">Extradiol ring-cleavage dioxygenase class III enzyme subunit B domain-containing protein</fullName>
    </recommendedName>
</protein>
<evidence type="ECO:0000259" key="6">
    <source>
        <dbReference type="Pfam" id="PF02900"/>
    </source>
</evidence>
<dbReference type="SUPFAM" id="SSF53213">
    <property type="entry name" value="LigB-like"/>
    <property type="match status" value="1"/>
</dbReference>
<evidence type="ECO:0000256" key="3">
    <source>
        <dbReference type="ARBA" id="ARBA00022723"/>
    </source>
</evidence>
<dbReference type="Gene3D" id="3.40.830.10">
    <property type="entry name" value="LigB-like"/>
    <property type="match status" value="1"/>
</dbReference>
<evidence type="ECO:0000313" key="7">
    <source>
        <dbReference type="EMBL" id="CAH2353755.1"/>
    </source>
</evidence>
<organism evidence="7 8">
    <name type="scientific">[Candida] railenensis</name>
    <dbReference type="NCBI Taxonomy" id="45579"/>
    <lineage>
        <taxon>Eukaryota</taxon>
        <taxon>Fungi</taxon>
        <taxon>Dikarya</taxon>
        <taxon>Ascomycota</taxon>
        <taxon>Saccharomycotina</taxon>
        <taxon>Pichiomycetes</taxon>
        <taxon>Debaryomycetaceae</taxon>
        <taxon>Kurtzmaniella</taxon>
    </lineage>
</organism>
<keyword evidence="5" id="KW-0560">Oxidoreductase</keyword>
<feature type="domain" description="Extradiol ring-cleavage dioxygenase class III enzyme subunit B" evidence="6">
    <location>
        <begin position="50"/>
        <end position="361"/>
    </location>
</feature>
<dbReference type="GO" id="GO:0008270">
    <property type="term" value="F:zinc ion binding"/>
    <property type="evidence" value="ECO:0007669"/>
    <property type="project" value="InterPro"/>
</dbReference>
<evidence type="ECO:0000313" key="8">
    <source>
        <dbReference type="Proteomes" id="UP000837801"/>
    </source>
</evidence>
<dbReference type="InterPro" id="IPR004183">
    <property type="entry name" value="Xdiol_dOase_suB"/>
</dbReference>
<keyword evidence="8" id="KW-1185">Reference proteome</keyword>
<dbReference type="EMBL" id="CAKXYY010000012">
    <property type="protein sequence ID" value="CAH2353755.1"/>
    <property type="molecule type" value="Genomic_DNA"/>
</dbReference>
<dbReference type="GO" id="GO:0008198">
    <property type="term" value="F:ferrous iron binding"/>
    <property type="evidence" value="ECO:0007669"/>
    <property type="project" value="InterPro"/>
</dbReference>
<comment type="cofactor">
    <cofactor evidence="1">
        <name>Zn(2+)</name>
        <dbReference type="ChEBI" id="CHEBI:29105"/>
    </cofactor>
</comment>
<evidence type="ECO:0000256" key="4">
    <source>
        <dbReference type="ARBA" id="ARBA00022833"/>
    </source>
</evidence>
<dbReference type="PANTHER" id="PTHR30096">
    <property type="entry name" value="4,5-DOPA DIOXYGENASE EXTRADIOL-LIKE PROTEIN"/>
    <property type="match status" value="1"/>
</dbReference>
<reference evidence="7" key="1">
    <citation type="submission" date="2022-03" db="EMBL/GenBank/DDBJ databases">
        <authorList>
            <person name="Legras J.-L."/>
            <person name="Devillers H."/>
            <person name="Grondin C."/>
        </authorList>
    </citation>
    <scope>NUCLEOTIDE SEQUENCE</scope>
    <source>
        <strain evidence="7">CLIB 1423</strain>
    </source>
</reference>
<evidence type="ECO:0000256" key="5">
    <source>
        <dbReference type="ARBA" id="ARBA00023002"/>
    </source>
</evidence>
<name>A0A9P0VZM8_9ASCO</name>
<dbReference type="CDD" id="cd07363">
    <property type="entry name" value="45_DOPA_Dioxygenase"/>
    <property type="match status" value="1"/>
</dbReference>
<dbReference type="AlphaFoldDB" id="A0A9P0VZM8"/>
<gene>
    <name evidence="7" type="ORF">CLIB1423_12S02212</name>
</gene>
<accession>A0A9P0VZM8</accession>